<dbReference type="AlphaFoldDB" id="A0A508Z3G2"/>
<dbReference type="Proteomes" id="UP000307517">
    <property type="component" value="Unassembled WGS sequence"/>
</dbReference>
<feature type="domain" description="SEP" evidence="1">
    <location>
        <begin position="282"/>
        <end position="296"/>
    </location>
</feature>
<reference evidence="3 4" key="1">
    <citation type="submission" date="2019-04" db="EMBL/GenBank/DDBJ databases">
        <title>Genome Announcement to Ensure Probiotic Safety of Lactobacillus rhamnosus UBLR-58.</title>
        <authorList>
            <person name="Sulthana A."/>
            <person name="Lakshmi S.G."/>
            <person name="Madempudi R.S."/>
        </authorList>
    </citation>
    <scope>NUCLEOTIDE SEQUENCE [LARGE SCALE GENOMIC DNA]</scope>
    <source>
        <strain evidence="3 4">UBLR-58</strain>
    </source>
</reference>
<dbReference type="RefSeq" id="WP_005691609.1">
    <property type="nucleotide sequence ID" value="NZ_CABFNI010000015.1"/>
</dbReference>
<dbReference type="Proteomes" id="UP000552935">
    <property type="component" value="Unassembled WGS sequence"/>
</dbReference>
<evidence type="ECO:0000259" key="1">
    <source>
        <dbReference type="PROSITE" id="PS51399"/>
    </source>
</evidence>
<reference evidence="2 5" key="2">
    <citation type="submission" date="2020-07" db="EMBL/GenBank/DDBJ databases">
        <title>Organ Donor 1.</title>
        <authorList>
            <person name="Marsh A.J."/>
            <person name="Azcarate-Peril M.A."/>
        </authorList>
    </citation>
    <scope>NUCLEOTIDE SEQUENCE [LARGE SCALE GENOMIC DNA]</scope>
    <source>
        <strain evidence="2 5">AMC0712</strain>
    </source>
</reference>
<comment type="caution">
    <text evidence="2">The sequence shown here is derived from an EMBL/GenBank/DDBJ whole genome shotgun (WGS) entry which is preliminary data.</text>
</comment>
<dbReference type="EMBL" id="SSHM01000001">
    <property type="protein sequence ID" value="THC81700.1"/>
    <property type="molecule type" value="Genomic_DNA"/>
</dbReference>
<proteinExistence type="predicted"/>
<evidence type="ECO:0000313" key="3">
    <source>
        <dbReference type="EMBL" id="THC81700.1"/>
    </source>
</evidence>
<name>A0A508Z3G2_LACRH</name>
<gene>
    <name evidence="3" type="ORF">E6L36_12725</name>
    <name evidence="2" type="ORF">H0N82_06070</name>
</gene>
<dbReference type="EMBL" id="JACCKI010000003">
    <property type="protein sequence ID" value="NZA04681.1"/>
    <property type="molecule type" value="Genomic_DNA"/>
</dbReference>
<accession>A0A508Z3G2</accession>
<organism evidence="2 5">
    <name type="scientific">Lacticaseibacillus rhamnosus</name>
    <name type="common">Lactobacillus rhamnosus</name>
    <dbReference type="NCBI Taxonomy" id="47715"/>
    <lineage>
        <taxon>Bacteria</taxon>
        <taxon>Bacillati</taxon>
        <taxon>Bacillota</taxon>
        <taxon>Bacilli</taxon>
        <taxon>Lactobacillales</taxon>
        <taxon>Lactobacillaceae</taxon>
        <taxon>Lacticaseibacillus</taxon>
    </lineage>
</organism>
<dbReference type="PROSITE" id="PS51399">
    <property type="entry name" value="SEP"/>
    <property type="match status" value="1"/>
</dbReference>
<evidence type="ECO:0000313" key="2">
    <source>
        <dbReference type="EMBL" id="NZA04681.1"/>
    </source>
</evidence>
<evidence type="ECO:0000313" key="5">
    <source>
        <dbReference type="Proteomes" id="UP000552935"/>
    </source>
</evidence>
<protein>
    <recommendedName>
        <fullName evidence="1">SEP domain-containing protein</fullName>
    </recommendedName>
</protein>
<sequence length="296" mass="33575">MEQTLEASANSDDPYADIDFDADVIRAMIMWLIQQKKIQLTSDDFMTALIHALTETTTHAAISQYADYADYEDDDDPFGDNDFDDDDEAVDDDGYDAEIEKALADVENDPEFEEKAIDFSSPQTQTLLDLLSRFIESSAWDRLPEKVQDPDLLTMLVLLIMQSNKVMFNHEIKAWTKEDLSTTLAFILSDKEIIKANQRKPVLQALAAFIRSTANKGLWSAKQVKDFAEAVDEKIKALAPESSTPEVKAKKDNKPTVGRVVPMKKFKKGKYKKESFVEASFKPSCCIRLWRDGFFI</sequence>
<evidence type="ECO:0000313" key="4">
    <source>
        <dbReference type="Proteomes" id="UP000307517"/>
    </source>
</evidence>
<dbReference type="InterPro" id="IPR012989">
    <property type="entry name" value="SEP_domain"/>
</dbReference>